<evidence type="ECO:0000313" key="3">
    <source>
        <dbReference type="Proteomes" id="UP001501231"/>
    </source>
</evidence>
<dbReference type="EMBL" id="BAAARW010000038">
    <property type="protein sequence ID" value="GAA2450966.1"/>
    <property type="molecule type" value="Genomic_DNA"/>
</dbReference>
<reference evidence="2 3" key="1">
    <citation type="journal article" date="2019" name="Int. J. Syst. Evol. Microbiol.">
        <title>The Global Catalogue of Microorganisms (GCM) 10K type strain sequencing project: providing services to taxonomists for standard genome sequencing and annotation.</title>
        <authorList>
            <consortium name="The Broad Institute Genomics Platform"/>
            <consortium name="The Broad Institute Genome Sequencing Center for Infectious Disease"/>
            <person name="Wu L."/>
            <person name="Ma J."/>
        </authorList>
    </citation>
    <scope>NUCLEOTIDE SEQUENCE [LARGE SCALE GENOMIC DNA]</scope>
    <source>
        <strain evidence="2 3">JCM 3325</strain>
    </source>
</reference>
<name>A0ABN3K7B7_9ACTN</name>
<dbReference type="RefSeq" id="WP_344596578.1">
    <property type="nucleotide sequence ID" value="NZ_BAAARW010000038.1"/>
</dbReference>
<evidence type="ECO:0000259" key="1">
    <source>
        <dbReference type="PROSITE" id="PS51186"/>
    </source>
</evidence>
<dbReference type="InterPro" id="IPR000182">
    <property type="entry name" value="GNAT_dom"/>
</dbReference>
<feature type="domain" description="N-acetyltransferase" evidence="1">
    <location>
        <begin position="10"/>
        <end position="174"/>
    </location>
</feature>
<dbReference type="PROSITE" id="PS51186">
    <property type="entry name" value="GNAT"/>
    <property type="match status" value="1"/>
</dbReference>
<dbReference type="InterPro" id="IPR051908">
    <property type="entry name" value="Ribosomal_N-acetyltransferase"/>
</dbReference>
<dbReference type="Pfam" id="PF13302">
    <property type="entry name" value="Acetyltransf_3"/>
    <property type="match status" value="1"/>
</dbReference>
<dbReference type="Proteomes" id="UP001501231">
    <property type="component" value="Unassembled WGS sequence"/>
</dbReference>
<dbReference type="Gene3D" id="3.40.630.30">
    <property type="match status" value="1"/>
</dbReference>
<accession>A0ABN3K7B7</accession>
<comment type="caution">
    <text evidence="2">The sequence shown here is derived from an EMBL/GenBank/DDBJ whole genome shotgun (WGS) entry which is preliminary data.</text>
</comment>
<sequence length="182" mass="20518">MLTVQLAEGVEFRTLEPWQSAEFADHAERVREDISPWIPWAATVTDAASAREILVSYAQRAAADDGRMYGIWIDGVLQGGTVFRKFDPVLLNCEIGVWMGAAGQGRGLITKAARHMLRWAFETRGMARVEWQCDPENQRSIAVAERLGMTCEGTLLKAFVMNGQRRDVMIWSLLANEWERST</sequence>
<dbReference type="InterPro" id="IPR016181">
    <property type="entry name" value="Acyl_CoA_acyltransferase"/>
</dbReference>
<keyword evidence="3" id="KW-1185">Reference proteome</keyword>
<dbReference type="SUPFAM" id="SSF55729">
    <property type="entry name" value="Acyl-CoA N-acyltransferases (Nat)"/>
    <property type="match status" value="1"/>
</dbReference>
<dbReference type="PANTHER" id="PTHR43441:SF10">
    <property type="entry name" value="ACETYLTRANSFERASE"/>
    <property type="match status" value="1"/>
</dbReference>
<dbReference type="PANTHER" id="PTHR43441">
    <property type="entry name" value="RIBOSOMAL-PROTEIN-SERINE ACETYLTRANSFERASE"/>
    <property type="match status" value="1"/>
</dbReference>
<protein>
    <submittedName>
        <fullName evidence="2">GNAT family protein</fullName>
    </submittedName>
</protein>
<evidence type="ECO:0000313" key="2">
    <source>
        <dbReference type="EMBL" id="GAA2450966.1"/>
    </source>
</evidence>
<gene>
    <name evidence="2" type="ORF">GCM10010191_81260</name>
</gene>
<proteinExistence type="predicted"/>
<organism evidence="2 3">
    <name type="scientific">Actinomadura vinacea</name>
    <dbReference type="NCBI Taxonomy" id="115336"/>
    <lineage>
        <taxon>Bacteria</taxon>
        <taxon>Bacillati</taxon>
        <taxon>Actinomycetota</taxon>
        <taxon>Actinomycetes</taxon>
        <taxon>Streptosporangiales</taxon>
        <taxon>Thermomonosporaceae</taxon>
        <taxon>Actinomadura</taxon>
    </lineage>
</organism>